<name>A0A1T5GWJ0_9SPHN</name>
<dbReference type="InterPro" id="IPR004096">
    <property type="entry name" value="V4R"/>
</dbReference>
<dbReference type="PROSITE" id="PS00676">
    <property type="entry name" value="SIGMA54_INTERACT_2"/>
    <property type="match status" value="1"/>
</dbReference>
<evidence type="ECO:0000313" key="8">
    <source>
        <dbReference type="EMBL" id="SKC12777.1"/>
    </source>
</evidence>
<dbReference type="RefSeq" id="WP_079651052.1">
    <property type="nucleotide sequence ID" value="NZ_FUYM01000022.1"/>
</dbReference>
<dbReference type="SMART" id="SM00382">
    <property type="entry name" value="AAA"/>
    <property type="match status" value="1"/>
</dbReference>
<dbReference type="InterPro" id="IPR010523">
    <property type="entry name" value="XylR_N"/>
</dbReference>
<dbReference type="Gene3D" id="1.10.8.60">
    <property type="match status" value="1"/>
</dbReference>
<keyword evidence="2" id="KW-0067">ATP-binding</keyword>
<dbReference type="InterPro" id="IPR002197">
    <property type="entry name" value="HTH_Fis"/>
</dbReference>
<dbReference type="CDD" id="cd00009">
    <property type="entry name" value="AAA"/>
    <property type="match status" value="1"/>
</dbReference>
<dbReference type="Gene3D" id="3.30.1380.20">
    <property type="entry name" value="Trafficking protein particle complex subunit 3"/>
    <property type="match status" value="1"/>
</dbReference>
<dbReference type="PRINTS" id="PR01590">
    <property type="entry name" value="HTHFIS"/>
</dbReference>
<keyword evidence="1" id="KW-0547">Nucleotide-binding</keyword>
<protein>
    <submittedName>
        <fullName evidence="8">Regulatory protein, Fis family</fullName>
    </submittedName>
</protein>
<evidence type="ECO:0000256" key="2">
    <source>
        <dbReference type="ARBA" id="ARBA00022840"/>
    </source>
</evidence>
<dbReference type="Gene3D" id="3.40.50.300">
    <property type="entry name" value="P-loop containing nucleotide triphosphate hydrolases"/>
    <property type="match status" value="1"/>
</dbReference>
<dbReference type="GO" id="GO:0043565">
    <property type="term" value="F:sequence-specific DNA binding"/>
    <property type="evidence" value="ECO:0007669"/>
    <property type="project" value="InterPro"/>
</dbReference>
<evidence type="ECO:0000256" key="3">
    <source>
        <dbReference type="ARBA" id="ARBA00023012"/>
    </source>
</evidence>
<dbReference type="GO" id="GO:0000160">
    <property type="term" value="P:phosphorelay signal transduction system"/>
    <property type="evidence" value="ECO:0007669"/>
    <property type="project" value="UniProtKB-KW"/>
</dbReference>
<accession>A0A1T5GWJ0</accession>
<dbReference type="InterPro" id="IPR025943">
    <property type="entry name" value="Sigma_54_int_dom_ATP-bd_2"/>
</dbReference>
<dbReference type="PROSITE" id="PS50045">
    <property type="entry name" value="SIGMA54_INTERACT_4"/>
    <property type="match status" value="1"/>
</dbReference>
<keyword evidence="3" id="KW-0902">Two-component regulatory system</keyword>
<dbReference type="AlphaFoldDB" id="A0A1T5GWJ0"/>
<dbReference type="InterPro" id="IPR027417">
    <property type="entry name" value="P-loop_NTPase"/>
</dbReference>
<dbReference type="SUPFAM" id="SSF52540">
    <property type="entry name" value="P-loop containing nucleoside triphosphate hydrolases"/>
    <property type="match status" value="1"/>
</dbReference>
<dbReference type="OrthoDB" id="7324976at2"/>
<keyword evidence="6" id="KW-0804">Transcription</keyword>
<dbReference type="InterPro" id="IPR002078">
    <property type="entry name" value="Sigma_54_int"/>
</dbReference>
<evidence type="ECO:0000313" key="9">
    <source>
        <dbReference type="Proteomes" id="UP000189818"/>
    </source>
</evidence>
<dbReference type="STRING" id="439228.SAMN06295920_12221"/>
<feature type="domain" description="Sigma-54 factor interaction" evidence="7">
    <location>
        <begin position="251"/>
        <end position="480"/>
    </location>
</feature>
<dbReference type="InterPro" id="IPR025662">
    <property type="entry name" value="Sigma_54_int_dom_ATP-bd_1"/>
</dbReference>
<dbReference type="SUPFAM" id="SSF46689">
    <property type="entry name" value="Homeodomain-like"/>
    <property type="match status" value="1"/>
</dbReference>
<evidence type="ECO:0000259" key="7">
    <source>
        <dbReference type="PROSITE" id="PS50045"/>
    </source>
</evidence>
<organism evidence="8 9">
    <name type="scientific">Rhizorhabdus histidinilytica</name>
    <dbReference type="NCBI Taxonomy" id="439228"/>
    <lineage>
        <taxon>Bacteria</taxon>
        <taxon>Pseudomonadati</taxon>
        <taxon>Pseudomonadota</taxon>
        <taxon>Alphaproteobacteria</taxon>
        <taxon>Sphingomonadales</taxon>
        <taxon>Sphingomonadaceae</taxon>
        <taxon>Rhizorhabdus</taxon>
    </lineage>
</organism>
<dbReference type="InterPro" id="IPR009057">
    <property type="entry name" value="Homeodomain-like_sf"/>
</dbReference>
<dbReference type="Pfam" id="PF02954">
    <property type="entry name" value="HTH_8"/>
    <property type="match status" value="1"/>
</dbReference>
<dbReference type="InterPro" id="IPR003593">
    <property type="entry name" value="AAA+_ATPase"/>
</dbReference>
<dbReference type="GO" id="GO:0006355">
    <property type="term" value="P:regulation of DNA-templated transcription"/>
    <property type="evidence" value="ECO:0007669"/>
    <property type="project" value="InterPro"/>
</dbReference>
<reference evidence="9" key="1">
    <citation type="submission" date="2017-02" db="EMBL/GenBank/DDBJ databases">
        <authorList>
            <person name="Varghese N."/>
            <person name="Submissions S."/>
        </authorList>
    </citation>
    <scope>NUCLEOTIDE SEQUENCE [LARGE SCALE GENOMIC DNA]</scope>
    <source>
        <strain evidence="9">UM2</strain>
    </source>
</reference>
<keyword evidence="5" id="KW-0010">Activator</keyword>
<dbReference type="PROSITE" id="PS00675">
    <property type="entry name" value="SIGMA54_INTERACT_1"/>
    <property type="match status" value="1"/>
</dbReference>
<gene>
    <name evidence="8" type="ORF">SAMN06295920_12221</name>
</gene>
<dbReference type="SUPFAM" id="SSF111126">
    <property type="entry name" value="Ligand-binding domain in the NO signalling and Golgi transport"/>
    <property type="match status" value="1"/>
</dbReference>
<dbReference type="Pfam" id="PF06505">
    <property type="entry name" value="XylR_N"/>
    <property type="match status" value="1"/>
</dbReference>
<dbReference type="PANTHER" id="PTHR32071">
    <property type="entry name" value="TRANSCRIPTIONAL REGULATORY PROTEIN"/>
    <property type="match status" value="1"/>
</dbReference>
<proteinExistence type="predicted"/>
<evidence type="ECO:0000256" key="4">
    <source>
        <dbReference type="ARBA" id="ARBA00023015"/>
    </source>
</evidence>
<dbReference type="FunFam" id="3.40.50.300:FF:000006">
    <property type="entry name" value="DNA-binding transcriptional regulator NtrC"/>
    <property type="match status" value="1"/>
</dbReference>
<dbReference type="Proteomes" id="UP000189818">
    <property type="component" value="Unassembled WGS sequence"/>
</dbReference>
<evidence type="ECO:0000256" key="1">
    <source>
        <dbReference type="ARBA" id="ARBA00022741"/>
    </source>
</evidence>
<dbReference type="SMART" id="SM00989">
    <property type="entry name" value="V4R"/>
    <property type="match status" value="1"/>
</dbReference>
<dbReference type="Pfam" id="PF00158">
    <property type="entry name" value="Sigma54_activat"/>
    <property type="match status" value="1"/>
</dbReference>
<keyword evidence="4" id="KW-0805">Transcription regulation</keyword>
<dbReference type="Gene3D" id="1.10.10.60">
    <property type="entry name" value="Homeodomain-like"/>
    <property type="match status" value="1"/>
</dbReference>
<dbReference type="Pfam" id="PF02830">
    <property type="entry name" value="V4R"/>
    <property type="match status" value="1"/>
</dbReference>
<dbReference type="GO" id="GO:0005524">
    <property type="term" value="F:ATP binding"/>
    <property type="evidence" value="ECO:0007669"/>
    <property type="project" value="UniProtKB-KW"/>
</dbReference>
<sequence>MRAANNQAPDRPSLADRFRQASDPSLADLLETFHFDPDRAEIFLNGQRMVLTDNAGLAIMRRELISALGYDRARGVMSRIGYSIGSGDATLALELRKDGTLFEGFTVGPQLHSLKGSVKVVPKIFEADRKTGYFYSEYEWHNSAECHAHLKEIGIGPHPGGWQQVGYASGYSSAFFGRPIIFRELSCVAMGHKHCFLVGKPAEDWDDPDGELRWFRAEGYPDRPAARRKPTTAIAVGAPDRDDRPAGARPMVGASPGFNVTLHLVDKVARSEAPVLFLGESGVGKEVFARELHRRSRRADRDLVAVNCAAIPDTLIEAELFGVEKGAYTGADAARAGRFERADGGSLFLDEIGTLSLAAQGKLLRVLQEGEYERVGGTRSIKCDVRLIAATNAKMRADVEAGRFRADLFYRLNTFPIWIPPLRDRRADIPLLANFFLRKFTARHHKRDISFDDRVIRLFHDYHWPGNIREMENTIERGVILASDGEMIGVHHLMMSGDALQPEDGMSHDPLADFIIETAKRPQRPPIGATLLESGLSHEEVIDHMVRSALDQCGGNQVEAGRLIGMSRNQIAYRVKKLRLR</sequence>
<dbReference type="EMBL" id="FUYM01000022">
    <property type="protein sequence ID" value="SKC12777.1"/>
    <property type="molecule type" value="Genomic_DNA"/>
</dbReference>
<dbReference type="Pfam" id="PF25601">
    <property type="entry name" value="AAA_lid_14"/>
    <property type="match status" value="1"/>
</dbReference>
<keyword evidence="9" id="KW-1185">Reference proteome</keyword>
<evidence type="ECO:0000256" key="6">
    <source>
        <dbReference type="ARBA" id="ARBA00023163"/>
    </source>
</evidence>
<evidence type="ECO:0000256" key="5">
    <source>
        <dbReference type="ARBA" id="ARBA00023159"/>
    </source>
</evidence>
<dbReference type="InterPro" id="IPR024096">
    <property type="entry name" value="NO_sig/Golgi_transp_ligand-bd"/>
</dbReference>
<dbReference type="InterPro" id="IPR058031">
    <property type="entry name" value="AAA_lid_NorR"/>
</dbReference>